<keyword evidence="2" id="KW-1185">Reference proteome</keyword>
<dbReference type="Proteomes" id="UP000652761">
    <property type="component" value="Unassembled WGS sequence"/>
</dbReference>
<comment type="caution">
    <text evidence="1">The sequence shown here is derived from an EMBL/GenBank/DDBJ whole genome shotgun (WGS) entry which is preliminary data.</text>
</comment>
<proteinExistence type="predicted"/>
<protein>
    <submittedName>
        <fullName evidence="1">Uncharacterized protein</fullName>
    </submittedName>
</protein>
<dbReference type="EMBL" id="NMUH01012029">
    <property type="protein sequence ID" value="MQM22039.1"/>
    <property type="molecule type" value="Genomic_DNA"/>
</dbReference>
<organism evidence="1 2">
    <name type="scientific">Colocasia esculenta</name>
    <name type="common">Wild taro</name>
    <name type="synonym">Arum esculentum</name>
    <dbReference type="NCBI Taxonomy" id="4460"/>
    <lineage>
        <taxon>Eukaryota</taxon>
        <taxon>Viridiplantae</taxon>
        <taxon>Streptophyta</taxon>
        <taxon>Embryophyta</taxon>
        <taxon>Tracheophyta</taxon>
        <taxon>Spermatophyta</taxon>
        <taxon>Magnoliopsida</taxon>
        <taxon>Liliopsida</taxon>
        <taxon>Araceae</taxon>
        <taxon>Aroideae</taxon>
        <taxon>Colocasieae</taxon>
        <taxon>Colocasia</taxon>
    </lineage>
</organism>
<sequence>MAPHCLRP</sequence>
<gene>
    <name evidence="1" type="ORF">Taro_055086</name>
</gene>
<evidence type="ECO:0000313" key="2">
    <source>
        <dbReference type="Proteomes" id="UP000652761"/>
    </source>
</evidence>
<name>A0A843XQJ5_COLES</name>
<reference evidence="1" key="1">
    <citation type="submission" date="2017-07" db="EMBL/GenBank/DDBJ databases">
        <title>Taro Niue Genome Assembly and Annotation.</title>
        <authorList>
            <person name="Atibalentja N."/>
            <person name="Keating K."/>
            <person name="Fields C.J."/>
        </authorList>
    </citation>
    <scope>NUCLEOTIDE SEQUENCE</scope>
    <source>
        <strain evidence="1">Niue_2</strain>
        <tissue evidence="1">Leaf</tissue>
    </source>
</reference>
<evidence type="ECO:0000313" key="1">
    <source>
        <dbReference type="EMBL" id="MQM22039.1"/>
    </source>
</evidence>
<accession>A0A843XQJ5</accession>